<accession>A0A265E8S5</accession>
<dbReference type="PROSITE" id="PS51790">
    <property type="entry name" value="MSRB"/>
    <property type="match status" value="1"/>
</dbReference>
<dbReference type="InterPro" id="IPR002579">
    <property type="entry name" value="Met_Sox_Rdtase_MsrB_dom"/>
</dbReference>
<dbReference type="NCBIfam" id="TIGR00357">
    <property type="entry name" value="peptide-methionine (R)-S-oxide reductase MsrB"/>
    <property type="match status" value="1"/>
</dbReference>
<dbReference type="RefSeq" id="WP_094905512.1">
    <property type="nucleotide sequence ID" value="NZ_BMCA01000001.1"/>
</dbReference>
<comment type="caution">
    <text evidence="7">The sequence shown here is derived from an EMBL/GenBank/DDBJ whole genome shotgun (WGS) entry which is preliminary data.</text>
</comment>
<evidence type="ECO:0000256" key="2">
    <source>
        <dbReference type="ARBA" id="ARBA00012499"/>
    </source>
</evidence>
<dbReference type="GO" id="GO:0006979">
    <property type="term" value="P:response to oxidative stress"/>
    <property type="evidence" value="ECO:0007669"/>
    <property type="project" value="InterPro"/>
</dbReference>
<evidence type="ECO:0000313" key="8">
    <source>
        <dbReference type="Proteomes" id="UP000216682"/>
    </source>
</evidence>
<evidence type="ECO:0000256" key="6">
    <source>
        <dbReference type="ARBA" id="ARBA00075819"/>
    </source>
</evidence>
<sequence>MAIERNESELTAEEYKVMKENGTEPPFQNEYWNHYEDGLYVDKIKGTPLFTSRDKFASDCGWPSFAKSISEDVTEHFDDSFGMRRTEVRSESSDSHLGHVFEDGPQELGGLRYCINSAALEFIPKDELEEKGYGEYLKYFE</sequence>
<evidence type="ECO:0000256" key="4">
    <source>
        <dbReference type="ARBA" id="ARBA00023002"/>
    </source>
</evidence>
<reference evidence="7 8" key="1">
    <citation type="submission" date="2017-07" db="EMBL/GenBank/DDBJ databases">
        <title>Shotgun whole genome sequences of three halophilic bacterial isolates.</title>
        <authorList>
            <person name="Pozzo T."/>
            <person name="Higdon S.M."/>
            <person name="Quillaguaman J."/>
        </authorList>
    </citation>
    <scope>NUCLEOTIDE SEQUENCE [LARGE SCALE GENOMIC DNA]</scope>
    <source>
        <strain evidence="7 8">BU-1</strain>
    </source>
</reference>
<comment type="similarity">
    <text evidence="1">Belongs to the MsrB Met sulfoxide reductase family.</text>
</comment>
<comment type="catalytic activity">
    <reaction evidence="5">
        <text>L-methionyl-[protein] + [thioredoxin]-disulfide + H2O = L-methionyl-(R)-S-oxide-[protein] + [thioredoxin]-dithiol</text>
        <dbReference type="Rhea" id="RHEA:24164"/>
        <dbReference type="Rhea" id="RHEA-COMP:10698"/>
        <dbReference type="Rhea" id="RHEA-COMP:10700"/>
        <dbReference type="Rhea" id="RHEA-COMP:12313"/>
        <dbReference type="Rhea" id="RHEA-COMP:12314"/>
        <dbReference type="ChEBI" id="CHEBI:15377"/>
        <dbReference type="ChEBI" id="CHEBI:16044"/>
        <dbReference type="ChEBI" id="CHEBI:29950"/>
        <dbReference type="ChEBI" id="CHEBI:45764"/>
        <dbReference type="ChEBI" id="CHEBI:50058"/>
        <dbReference type="EC" id="1.8.4.12"/>
    </reaction>
</comment>
<evidence type="ECO:0000313" key="7">
    <source>
        <dbReference type="EMBL" id="OZT77999.1"/>
    </source>
</evidence>
<dbReference type="SUPFAM" id="SSF51316">
    <property type="entry name" value="Mss4-like"/>
    <property type="match status" value="1"/>
</dbReference>
<dbReference type="AlphaFoldDB" id="A0A265E8S5"/>
<gene>
    <name evidence="7" type="primary">msrB</name>
    <name evidence="7" type="ORF">CFN03_01560</name>
</gene>
<dbReference type="PANTHER" id="PTHR10173:SF59">
    <property type="entry name" value="PEPTIDE METHIONINE SULFOXIDE REDUCTASE MSRA_MSRB"/>
    <property type="match status" value="1"/>
</dbReference>
<name>A0A265E8S5_9STAP</name>
<dbReference type="EC" id="1.8.4.12" evidence="2"/>
<dbReference type="InterPro" id="IPR011057">
    <property type="entry name" value="Mss4-like_sf"/>
</dbReference>
<dbReference type="GO" id="GO:0030091">
    <property type="term" value="P:protein repair"/>
    <property type="evidence" value="ECO:0007669"/>
    <property type="project" value="InterPro"/>
</dbReference>
<evidence type="ECO:0000256" key="3">
    <source>
        <dbReference type="ARBA" id="ARBA00021130"/>
    </source>
</evidence>
<keyword evidence="4" id="KW-0560">Oxidoreductase</keyword>
<protein>
    <recommendedName>
        <fullName evidence="3">Peptide methionine sulfoxide reductase MsrB</fullName>
        <ecNumber evidence="2">1.8.4.12</ecNumber>
    </recommendedName>
    <alternativeName>
        <fullName evidence="6">Peptide-methionine (R)-S-oxide reductase</fullName>
    </alternativeName>
</protein>
<dbReference type="Proteomes" id="UP000216682">
    <property type="component" value="Unassembled WGS sequence"/>
</dbReference>
<dbReference type="GO" id="GO:0005737">
    <property type="term" value="C:cytoplasm"/>
    <property type="evidence" value="ECO:0007669"/>
    <property type="project" value="TreeGrafter"/>
</dbReference>
<dbReference type="PANTHER" id="PTHR10173">
    <property type="entry name" value="METHIONINE SULFOXIDE REDUCTASE"/>
    <property type="match status" value="1"/>
</dbReference>
<dbReference type="FunFam" id="2.170.150.20:FF:000003">
    <property type="entry name" value="Peptide methionine sulfoxide reductase MsrB"/>
    <property type="match status" value="1"/>
</dbReference>
<evidence type="ECO:0000256" key="1">
    <source>
        <dbReference type="ARBA" id="ARBA00007174"/>
    </source>
</evidence>
<proteinExistence type="inferred from homology"/>
<dbReference type="EMBL" id="NPEZ01000001">
    <property type="protein sequence ID" value="OZT77999.1"/>
    <property type="molecule type" value="Genomic_DNA"/>
</dbReference>
<dbReference type="InterPro" id="IPR028427">
    <property type="entry name" value="Met_Sox_Rdtase_MsrB"/>
</dbReference>
<dbReference type="Gene3D" id="2.170.150.20">
    <property type="entry name" value="Peptide methionine sulfoxide reductase"/>
    <property type="match status" value="1"/>
</dbReference>
<evidence type="ECO:0000256" key="5">
    <source>
        <dbReference type="ARBA" id="ARBA00048488"/>
    </source>
</evidence>
<dbReference type="Pfam" id="PF01641">
    <property type="entry name" value="SelR"/>
    <property type="match status" value="1"/>
</dbReference>
<organism evidence="7 8">
    <name type="scientific">Salinicoccus roseus</name>
    <dbReference type="NCBI Taxonomy" id="45670"/>
    <lineage>
        <taxon>Bacteria</taxon>
        <taxon>Bacillati</taxon>
        <taxon>Bacillota</taxon>
        <taxon>Bacilli</taxon>
        <taxon>Bacillales</taxon>
        <taxon>Staphylococcaceae</taxon>
        <taxon>Salinicoccus</taxon>
    </lineage>
</organism>
<dbReference type="GO" id="GO:0033743">
    <property type="term" value="F:peptide-methionine (R)-S-oxide reductase activity"/>
    <property type="evidence" value="ECO:0007669"/>
    <property type="project" value="UniProtKB-EC"/>
</dbReference>